<dbReference type="GO" id="GO:0006355">
    <property type="term" value="P:regulation of DNA-templated transcription"/>
    <property type="evidence" value="ECO:0007669"/>
    <property type="project" value="InterPro"/>
</dbReference>
<dbReference type="InterPro" id="IPR009057">
    <property type="entry name" value="Homeodomain-like_sf"/>
</dbReference>
<evidence type="ECO:0000313" key="11">
    <source>
        <dbReference type="EMBL" id="KAG8371119.1"/>
    </source>
</evidence>
<dbReference type="Pfam" id="PF07526">
    <property type="entry name" value="POX"/>
    <property type="match status" value="1"/>
</dbReference>
<protein>
    <recommendedName>
        <fullName evidence="10">Homeobox domain-containing protein</fullName>
    </recommendedName>
</protein>
<dbReference type="InterPro" id="IPR006563">
    <property type="entry name" value="POX_dom"/>
</dbReference>
<dbReference type="PANTHER" id="PTHR11850">
    <property type="entry name" value="HOMEOBOX PROTEIN TRANSCRIPTION FACTORS"/>
    <property type="match status" value="1"/>
</dbReference>
<evidence type="ECO:0000256" key="6">
    <source>
        <dbReference type="ARBA" id="ARBA00023163"/>
    </source>
</evidence>
<dbReference type="InterPro" id="IPR050224">
    <property type="entry name" value="TALE_homeobox"/>
</dbReference>
<evidence type="ECO:0000256" key="1">
    <source>
        <dbReference type="ARBA" id="ARBA00004123"/>
    </source>
</evidence>
<evidence type="ECO:0000313" key="12">
    <source>
        <dbReference type="Proteomes" id="UP000826271"/>
    </source>
</evidence>
<dbReference type="Proteomes" id="UP000826271">
    <property type="component" value="Unassembled WGS sequence"/>
</dbReference>
<evidence type="ECO:0000256" key="4">
    <source>
        <dbReference type="ARBA" id="ARBA00023125"/>
    </source>
</evidence>
<keyword evidence="7 8" id="KW-0539">Nucleus</keyword>
<dbReference type="CDD" id="cd00086">
    <property type="entry name" value="homeodomain"/>
    <property type="match status" value="1"/>
</dbReference>
<evidence type="ECO:0000256" key="2">
    <source>
        <dbReference type="ARBA" id="ARBA00006454"/>
    </source>
</evidence>
<dbReference type="SUPFAM" id="SSF46689">
    <property type="entry name" value="Homeodomain-like"/>
    <property type="match status" value="1"/>
</dbReference>
<keyword evidence="6" id="KW-0804">Transcription</keyword>
<evidence type="ECO:0000256" key="5">
    <source>
        <dbReference type="ARBA" id="ARBA00023155"/>
    </source>
</evidence>
<dbReference type="GO" id="GO:0003677">
    <property type="term" value="F:DNA binding"/>
    <property type="evidence" value="ECO:0007669"/>
    <property type="project" value="UniProtKB-UniRule"/>
</dbReference>
<dbReference type="GO" id="GO:0005634">
    <property type="term" value="C:nucleus"/>
    <property type="evidence" value="ECO:0007669"/>
    <property type="project" value="UniProtKB-SubCell"/>
</dbReference>
<organism evidence="11 12">
    <name type="scientific">Buddleja alternifolia</name>
    <dbReference type="NCBI Taxonomy" id="168488"/>
    <lineage>
        <taxon>Eukaryota</taxon>
        <taxon>Viridiplantae</taxon>
        <taxon>Streptophyta</taxon>
        <taxon>Embryophyta</taxon>
        <taxon>Tracheophyta</taxon>
        <taxon>Spermatophyta</taxon>
        <taxon>Magnoliopsida</taxon>
        <taxon>eudicotyledons</taxon>
        <taxon>Gunneridae</taxon>
        <taxon>Pentapetalae</taxon>
        <taxon>asterids</taxon>
        <taxon>lamiids</taxon>
        <taxon>Lamiales</taxon>
        <taxon>Scrophulariaceae</taxon>
        <taxon>Buddlejeae</taxon>
        <taxon>Buddleja</taxon>
    </lineage>
</organism>
<dbReference type="InterPro" id="IPR008422">
    <property type="entry name" value="KN_HD"/>
</dbReference>
<feature type="region of interest" description="Disordered" evidence="9">
    <location>
        <begin position="42"/>
        <end position="75"/>
    </location>
</feature>
<keyword evidence="3" id="KW-0805">Transcription regulation</keyword>
<evidence type="ECO:0000256" key="3">
    <source>
        <dbReference type="ARBA" id="ARBA00023015"/>
    </source>
</evidence>
<comment type="similarity">
    <text evidence="2">Belongs to the TALE/BELL homeobox family.</text>
</comment>
<feature type="compositionally biased region" description="Polar residues" evidence="9">
    <location>
        <begin position="412"/>
        <end position="424"/>
    </location>
</feature>
<dbReference type="FunFam" id="1.10.10.60:FF:000117">
    <property type="entry name" value="BEL1-like homeodomain protein 9"/>
    <property type="match status" value="1"/>
</dbReference>
<evidence type="ECO:0000256" key="7">
    <source>
        <dbReference type="ARBA" id="ARBA00023242"/>
    </source>
</evidence>
<dbReference type="AlphaFoldDB" id="A0AAV6WTG4"/>
<sequence>MAMYYPGSSEIQADGLQTLYLLNPNYVGGYSDTHYMNSAAAHAPNSAPVPHAPPAQQFVGIPLSHDPSRPSPALPQQEDIQAVHNTIPRFHYNNNNIWNLFDQSGNGNQPNMPQGLSLSLSQHQTGFDDKSLPSDHDFRAGLGLISSKISSSSPSNGANSMQSVIMGSKYLEAAQQLLDEVANVGKGSKIDRPEPSKDKSKIIEKLKGEASSGNNGGGAELTTPQRQEIQMKKAKLISMLDEVDQRYKQYHHQMQIIVASFEQAAGIGSAKSYTQLALNTILKQFKCLKSAISAQIKALSKTLGEDDQTLVEGSRLKFVDHHLRQQKAMQQMGMMHNAWRPQRGLPERAVSVLRAWLFEHFLHPYPKDSDKVMLAKQTGLTRSQVSNWFINARVRLWKPMVEEMYLEEMKNQEQISPETTSKTGPRQKESNSKKNNMTPPVIDHLQSKQDNLILNLDPSSTEISPSTITNSPTGSSLQGTQGPGFGTYGIREFSRFNGDQQISPGSFPGNNNFSLTLALPPSETSQRTHHQQNFFSHRNFEFETRIENESNGINNGIESDSHPNIGYEILDFQNRKQFPAQLLPDFVA</sequence>
<feature type="DNA-binding region" description="Homeobox" evidence="8">
    <location>
        <begin position="338"/>
        <end position="400"/>
    </location>
</feature>
<dbReference type="InterPro" id="IPR001356">
    <property type="entry name" value="HD"/>
</dbReference>
<keyword evidence="5 8" id="KW-0371">Homeobox</keyword>
<dbReference type="Gene3D" id="1.10.10.60">
    <property type="entry name" value="Homeodomain-like"/>
    <property type="match status" value="1"/>
</dbReference>
<proteinExistence type="inferred from homology"/>
<dbReference type="EMBL" id="WHWC01000013">
    <property type="protein sequence ID" value="KAG8371119.1"/>
    <property type="molecule type" value="Genomic_DNA"/>
</dbReference>
<name>A0AAV6WTG4_9LAMI</name>
<accession>A0AAV6WTG4</accession>
<comment type="caution">
    <text evidence="11">The sequence shown here is derived from an EMBL/GenBank/DDBJ whole genome shotgun (WGS) entry which is preliminary data.</text>
</comment>
<dbReference type="PROSITE" id="PS50071">
    <property type="entry name" value="HOMEOBOX_2"/>
    <property type="match status" value="1"/>
</dbReference>
<dbReference type="Pfam" id="PF05920">
    <property type="entry name" value="Homeobox_KN"/>
    <property type="match status" value="1"/>
</dbReference>
<reference evidence="11" key="1">
    <citation type="submission" date="2019-10" db="EMBL/GenBank/DDBJ databases">
        <authorList>
            <person name="Zhang R."/>
            <person name="Pan Y."/>
            <person name="Wang J."/>
            <person name="Ma R."/>
            <person name="Yu S."/>
        </authorList>
    </citation>
    <scope>NUCLEOTIDE SEQUENCE</scope>
    <source>
        <strain evidence="11">LA-IB0</strain>
        <tissue evidence="11">Leaf</tissue>
    </source>
</reference>
<feature type="domain" description="Homeobox" evidence="10">
    <location>
        <begin position="336"/>
        <end position="399"/>
    </location>
</feature>
<keyword evidence="12" id="KW-1185">Reference proteome</keyword>
<keyword evidence="4 8" id="KW-0238">DNA-binding</keyword>
<dbReference type="SMART" id="SM00574">
    <property type="entry name" value="POX"/>
    <property type="match status" value="1"/>
</dbReference>
<evidence type="ECO:0000259" key="10">
    <source>
        <dbReference type="PROSITE" id="PS50071"/>
    </source>
</evidence>
<gene>
    <name evidence="11" type="ORF">BUALT_Bualt13G0053600</name>
</gene>
<evidence type="ECO:0000256" key="8">
    <source>
        <dbReference type="PROSITE-ProRule" id="PRU00108"/>
    </source>
</evidence>
<evidence type="ECO:0000256" key="9">
    <source>
        <dbReference type="SAM" id="MobiDB-lite"/>
    </source>
</evidence>
<feature type="region of interest" description="Disordered" evidence="9">
    <location>
        <begin position="409"/>
        <end position="441"/>
    </location>
</feature>
<dbReference type="SMART" id="SM00389">
    <property type="entry name" value="HOX"/>
    <property type="match status" value="1"/>
</dbReference>
<comment type="subcellular location">
    <subcellularLocation>
        <location evidence="1 8">Nucleus</location>
    </subcellularLocation>
</comment>